<dbReference type="PANTHER" id="PTHR25462">
    <property type="entry name" value="BONUS, ISOFORM C-RELATED"/>
    <property type="match status" value="1"/>
</dbReference>
<protein>
    <recommendedName>
        <fullName evidence="2">B box-type domain-containing protein</fullName>
    </recommendedName>
</protein>
<dbReference type="PANTHER" id="PTHR25462:SF291">
    <property type="entry name" value="E3 UBIQUITIN-PROTEIN LIGASE TRIM45"/>
    <property type="match status" value="1"/>
</dbReference>
<dbReference type="PROSITE" id="PS50119">
    <property type="entry name" value="ZF_BBOX"/>
    <property type="match status" value="1"/>
</dbReference>
<dbReference type="InterPro" id="IPR000315">
    <property type="entry name" value="Znf_B-box"/>
</dbReference>
<dbReference type="CDD" id="cd19756">
    <property type="entry name" value="Bbox2"/>
    <property type="match status" value="1"/>
</dbReference>
<evidence type="ECO:0000259" key="2">
    <source>
        <dbReference type="PROSITE" id="PS50119"/>
    </source>
</evidence>
<name>A0A8S3YKI3_9EUPU</name>
<dbReference type="Gene3D" id="3.30.160.60">
    <property type="entry name" value="Classic Zinc Finger"/>
    <property type="match status" value="1"/>
</dbReference>
<dbReference type="AlphaFoldDB" id="A0A8S3YKI3"/>
<sequence>EEKKCDICLGADMQFLASDWCMECYEALCEKCTKVHLCGKITRDHVIVAMSEIRQMSLEQLMRRNSSPKCSQHVEEVVKLYCLDCGLPVCVQ</sequence>
<accession>A0A8S3YKI3</accession>
<dbReference type="GO" id="GO:0008270">
    <property type="term" value="F:zinc ion binding"/>
    <property type="evidence" value="ECO:0007669"/>
    <property type="project" value="UniProtKB-KW"/>
</dbReference>
<keyword evidence="4" id="KW-1185">Reference proteome</keyword>
<proteinExistence type="predicted"/>
<keyword evidence="1" id="KW-0862">Zinc</keyword>
<evidence type="ECO:0000256" key="1">
    <source>
        <dbReference type="PROSITE-ProRule" id="PRU00024"/>
    </source>
</evidence>
<feature type="non-terminal residue" evidence="3">
    <location>
        <position position="92"/>
    </location>
</feature>
<dbReference type="OrthoDB" id="6049135at2759"/>
<dbReference type="InterPro" id="IPR047153">
    <property type="entry name" value="TRIM45/56/19-like"/>
</dbReference>
<comment type="caution">
    <text evidence="3">The sequence shown here is derived from an EMBL/GenBank/DDBJ whole genome shotgun (WGS) entry which is preliminary data.</text>
</comment>
<dbReference type="SUPFAM" id="SSF57845">
    <property type="entry name" value="B-box zinc-binding domain"/>
    <property type="match status" value="1"/>
</dbReference>
<dbReference type="Proteomes" id="UP000678393">
    <property type="component" value="Unassembled WGS sequence"/>
</dbReference>
<organism evidence="3 4">
    <name type="scientific">Candidula unifasciata</name>
    <dbReference type="NCBI Taxonomy" id="100452"/>
    <lineage>
        <taxon>Eukaryota</taxon>
        <taxon>Metazoa</taxon>
        <taxon>Spiralia</taxon>
        <taxon>Lophotrochozoa</taxon>
        <taxon>Mollusca</taxon>
        <taxon>Gastropoda</taxon>
        <taxon>Heterobranchia</taxon>
        <taxon>Euthyneura</taxon>
        <taxon>Panpulmonata</taxon>
        <taxon>Eupulmonata</taxon>
        <taxon>Stylommatophora</taxon>
        <taxon>Helicina</taxon>
        <taxon>Helicoidea</taxon>
        <taxon>Geomitridae</taxon>
        <taxon>Candidula</taxon>
    </lineage>
</organism>
<gene>
    <name evidence="3" type="ORF">CUNI_LOCUS3115</name>
</gene>
<dbReference type="Pfam" id="PF00643">
    <property type="entry name" value="zf-B_box"/>
    <property type="match status" value="1"/>
</dbReference>
<reference evidence="3" key="1">
    <citation type="submission" date="2021-04" db="EMBL/GenBank/DDBJ databases">
        <authorList>
            <consortium name="Molecular Ecology Group"/>
        </authorList>
    </citation>
    <scope>NUCLEOTIDE SEQUENCE</scope>
</reference>
<keyword evidence="1" id="KW-0479">Metal-binding</keyword>
<dbReference type="GO" id="GO:0061630">
    <property type="term" value="F:ubiquitin protein ligase activity"/>
    <property type="evidence" value="ECO:0007669"/>
    <property type="project" value="TreeGrafter"/>
</dbReference>
<evidence type="ECO:0000313" key="4">
    <source>
        <dbReference type="Proteomes" id="UP000678393"/>
    </source>
</evidence>
<evidence type="ECO:0000313" key="3">
    <source>
        <dbReference type="EMBL" id="CAG5117557.1"/>
    </source>
</evidence>
<feature type="domain" description="B box-type" evidence="2">
    <location>
        <begin position="3"/>
        <end position="50"/>
    </location>
</feature>
<dbReference type="EMBL" id="CAJHNH020000424">
    <property type="protein sequence ID" value="CAG5117557.1"/>
    <property type="molecule type" value="Genomic_DNA"/>
</dbReference>
<feature type="non-terminal residue" evidence="3">
    <location>
        <position position="1"/>
    </location>
</feature>
<keyword evidence="1" id="KW-0863">Zinc-finger</keyword>